<organism evidence="1 2">
    <name type="scientific">Penicillium steckii</name>
    <dbReference type="NCBI Taxonomy" id="303698"/>
    <lineage>
        <taxon>Eukaryota</taxon>
        <taxon>Fungi</taxon>
        <taxon>Dikarya</taxon>
        <taxon>Ascomycota</taxon>
        <taxon>Pezizomycotina</taxon>
        <taxon>Eurotiomycetes</taxon>
        <taxon>Eurotiomycetidae</taxon>
        <taxon>Eurotiales</taxon>
        <taxon>Aspergillaceae</taxon>
        <taxon>Penicillium</taxon>
    </lineage>
</organism>
<dbReference type="AlphaFoldDB" id="A0A1V6U114"/>
<dbReference type="OrthoDB" id="4487429at2759"/>
<sequence length="222" mass="24840">MARTKPSANVAPRRGPICFDPNKPMRPTRRAVFGADNVELWGYPSRGGIVVLGNAGAADIEFLGWDPVNIPLSRDDNQEAEDEFCKSLLLLGAGWYDSEERYEFLVNIAENDEEALLQVRNGDVPMATKKERLWVRVGWPSGSTGFWVAEFDNTVFGPLFYEPQLPSRSGQVSLARNMDEKCHIIESLDGSFYPSIDDYDGVGFLRAWEHKYHGEIGPLVAV</sequence>
<keyword evidence="2" id="KW-1185">Reference proteome</keyword>
<comment type="caution">
    <text evidence="1">The sequence shown here is derived from an EMBL/GenBank/DDBJ whole genome shotgun (WGS) entry which is preliminary data.</text>
</comment>
<reference evidence="2" key="1">
    <citation type="journal article" date="2017" name="Nat. Microbiol.">
        <title>Global analysis of biosynthetic gene clusters reveals vast potential of secondary metabolite production in Penicillium species.</title>
        <authorList>
            <person name="Nielsen J.C."/>
            <person name="Grijseels S."/>
            <person name="Prigent S."/>
            <person name="Ji B."/>
            <person name="Dainat J."/>
            <person name="Nielsen K.F."/>
            <person name="Frisvad J.C."/>
            <person name="Workman M."/>
            <person name="Nielsen J."/>
        </authorList>
    </citation>
    <scope>NUCLEOTIDE SEQUENCE [LARGE SCALE GENOMIC DNA]</scope>
    <source>
        <strain evidence="2">IBT 24891</strain>
    </source>
</reference>
<evidence type="ECO:0000313" key="1">
    <source>
        <dbReference type="EMBL" id="OQE31523.1"/>
    </source>
</evidence>
<dbReference type="EMBL" id="MLKD01000001">
    <property type="protein sequence ID" value="OQE31523.1"/>
    <property type="molecule type" value="Genomic_DNA"/>
</dbReference>
<name>A0A1V6U114_9EURO</name>
<dbReference type="Proteomes" id="UP000191285">
    <property type="component" value="Unassembled WGS sequence"/>
</dbReference>
<protein>
    <submittedName>
        <fullName evidence="1">Uncharacterized protein</fullName>
    </submittedName>
</protein>
<proteinExistence type="predicted"/>
<gene>
    <name evidence="1" type="ORF">PENSTE_c001G01363</name>
</gene>
<accession>A0A1V6U114</accession>
<dbReference type="STRING" id="303698.A0A1V6U114"/>
<evidence type="ECO:0000313" key="2">
    <source>
        <dbReference type="Proteomes" id="UP000191285"/>
    </source>
</evidence>